<comment type="function">
    <text evidence="9">CRISPR (clustered regularly interspaced short palindromic repeat), is an adaptive immune system that provides protection against mobile genetic elements (viruses, transposable elements and conjugative plasmids). CRISPR clusters contain spacers, sequences complementary to antecedent mobile elements, and target invading nucleic acids. CRISPR clusters are transcribed and processed into CRISPR RNA (crRNA). Acts as a dsDNA endonuclease. Involved in the integration of spacer DNA into the CRISPR cassette.</text>
</comment>
<dbReference type="CDD" id="cd09634">
    <property type="entry name" value="Cas1_I-II-III"/>
    <property type="match status" value="1"/>
</dbReference>
<comment type="subunit">
    <text evidence="9">Homodimer, forms a heterotetramer with a Cas2 homodimer.</text>
</comment>
<keyword evidence="2 9" id="KW-0479">Metal-binding</keyword>
<dbReference type="NCBIfam" id="TIGR00287">
    <property type="entry name" value="cas1"/>
    <property type="match status" value="1"/>
</dbReference>
<evidence type="ECO:0000256" key="5">
    <source>
        <dbReference type="ARBA" id="ARBA00022842"/>
    </source>
</evidence>
<keyword evidence="11" id="KW-1185">Reference proteome</keyword>
<reference evidence="10 11" key="1">
    <citation type="journal article" date="2015" name="Int. J. Syst. Evol. Microbiol.">
        <title>Methanoculleus taiwanensis sp. nov., a methanogen isolated from deep marine sediment at the deformation front area near Taiwan.</title>
        <authorList>
            <person name="Weng C.Y."/>
            <person name="Chen S.C."/>
            <person name="Lai M.C."/>
            <person name="Wu S.Y."/>
            <person name="Lin S."/>
            <person name="Yang T.F."/>
            <person name="Chen P.C."/>
        </authorList>
    </citation>
    <scope>NUCLEOTIDE SEQUENCE [LARGE SCALE GENOMIC DNA]</scope>
    <source>
        <strain evidence="10 11">CYW4</strain>
    </source>
</reference>
<dbReference type="GO" id="GO:0046872">
    <property type="term" value="F:metal ion binding"/>
    <property type="evidence" value="ECO:0007669"/>
    <property type="project" value="UniProtKB-UniRule"/>
</dbReference>
<sequence length="310" mass="34245">MQTPAIPWLPVIGYGSHIKATARELIVAQGSTTRRYPLGGVEHLLIVGGHTLHTSAVVNLLKIGSAITFFDIDGTPTGYLRPPGYTLDEETRAAQSRATPHRYAQAIATAAVRSRLLFVEQFCETAGAALLYEGELFLLHQARDELAHLITMDELRRLHRLTTDMYYEILSRMVPAELGYRRRRSRPNRDPVNAMLSLGYAMLFGNACVSVTGAHLNPDEGLLHEGAGSLVYDLIEPQKVAMVDRVVLAHAAALTPEDYECGAARCYLSDDCAGRLVEALHASIDQNRIDSQVKLLRDAFLQNGEYQVVY</sequence>
<name>A0A498H0I1_9EURY</name>
<dbReference type="Gene3D" id="1.20.120.920">
    <property type="entry name" value="CRISPR-associated endonuclease Cas1, C-terminal domain"/>
    <property type="match status" value="1"/>
</dbReference>
<comment type="caution">
    <text evidence="9">Lacks conserved residue(s) required for the propagation of feature annotation.</text>
</comment>
<dbReference type="Pfam" id="PF01867">
    <property type="entry name" value="Cas_Cas1"/>
    <property type="match status" value="1"/>
</dbReference>
<dbReference type="Proteomes" id="UP000290932">
    <property type="component" value="Unassembled WGS sequence"/>
</dbReference>
<keyword evidence="8 9" id="KW-0464">Manganese</keyword>
<dbReference type="InterPro" id="IPR002729">
    <property type="entry name" value="CRISPR-assoc_Cas1"/>
</dbReference>
<keyword evidence="1 9" id="KW-0540">Nuclease</keyword>
<keyword evidence="7 9" id="KW-0238">DNA-binding</keyword>
<dbReference type="EC" id="3.1.-.-" evidence="9"/>
<evidence type="ECO:0000256" key="3">
    <source>
        <dbReference type="ARBA" id="ARBA00022759"/>
    </source>
</evidence>
<dbReference type="InterPro" id="IPR042206">
    <property type="entry name" value="CRISPR-assoc_Cas1_C"/>
</dbReference>
<evidence type="ECO:0000313" key="10">
    <source>
        <dbReference type="EMBL" id="RXE55897.1"/>
    </source>
</evidence>
<dbReference type="AlphaFoldDB" id="A0A498H0I1"/>
<evidence type="ECO:0000256" key="9">
    <source>
        <dbReference type="HAMAP-Rule" id="MF_01470"/>
    </source>
</evidence>
<gene>
    <name evidence="9" type="primary">cas1</name>
    <name evidence="10" type="ORF">ABH15_06710</name>
</gene>
<proteinExistence type="inferred from homology"/>
<dbReference type="GO" id="GO:0004519">
    <property type="term" value="F:endonuclease activity"/>
    <property type="evidence" value="ECO:0007669"/>
    <property type="project" value="UniProtKB-UniRule"/>
</dbReference>
<evidence type="ECO:0000256" key="1">
    <source>
        <dbReference type="ARBA" id="ARBA00022722"/>
    </source>
</evidence>
<dbReference type="GO" id="GO:0051607">
    <property type="term" value="P:defense response to virus"/>
    <property type="evidence" value="ECO:0007669"/>
    <property type="project" value="UniProtKB-UniRule"/>
</dbReference>
<organism evidence="10 11">
    <name type="scientific">Methanoculleus taiwanensis</name>
    <dbReference type="NCBI Taxonomy" id="1550565"/>
    <lineage>
        <taxon>Archaea</taxon>
        <taxon>Methanobacteriati</taxon>
        <taxon>Methanobacteriota</taxon>
        <taxon>Stenosarchaea group</taxon>
        <taxon>Methanomicrobia</taxon>
        <taxon>Methanomicrobiales</taxon>
        <taxon>Methanomicrobiaceae</taxon>
        <taxon>Methanoculleus</taxon>
    </lineage>
</organism>
<protein>
    <recommendedName>
        <fullName evidence="9">CRISPR-associated endonuclease Cas1</fullName>
        <ecNumber evidence="9">3.1.-.-</ecNumber>
    </recommendedName>
</protein>
<dbReference type="InterPro" id="IPR050646">
    <property type="entry name" value="Cas1"/>
</dbReference>
<evidence type="ECO:0000256" key="7">
    <source>
        <dbReference type="ARBA" id="ARBA00023125"/>
    </source>
</evidence>
<feature type="binding site" evidence="9">
    <location>
        <position position="224"/>
    </location>
    <ligand>
        <name>Mn(2+)</name>
        <dbReference type="ChEBI" id="CHEBI:29035"/>
    </ligand>
</feature>
<dbReference type="PANTHER" id="PTHR34353">
    <property type="entry name" value="CRISPR-ASSOCIATED ENDONUCLEASE CAS1 1"/>
    <property type="match status" value="1"/>
</dbReference>
<dbReference type="GO" id="GO:0043571">
    <property type="term" value="P:maintenance of CRISPR repeat elements"/>
    <property type="evidence" value="ECO:0007669"/>
    <property type="project" value="UniProtKB-UniRule"/>
</dbReference>
<evidence type="ECO:0000256" key="6">
    <source>
        <dbReference type="ARBA" id="ARBA00023118"/>
    </source>
</evidence>
<dbReference type="RefSeq" id="WP_128693607.1">
    <property type="nucleotide sequence ID" value="NZ_LHQS01000002.1"/>
</dbReference>
<comment type="cofactor">
    <cofactor evidence="9">
        <name>Mg(2+)</name>
        <dbReference type="ChEBI" id="CHEBI:18420"/>
    </cofactor>
    <cofactor evidence="9">
        <name>Mn(2+)</name>
        <dbReference type="ChEBI" id="CHEBI:29035"/>
    </cofactor>
</comment>
<dbReference type="Gene3D" id="3.100.10.20">
    <property type="entry name" value="CRISPR-associated endonuclease Cas1, N-terminal domain"/>
    <property type="match status" value="1"/>
</dbReference>
<keyword evidence="4 9" id="KW-0378">Hydrolase</keyword>
<dbReference type="InterPro" id="IPR042211">
    <property type="entry name" value="CRISPR-assoc_Cas1_N"/>
</dbReference>
<keyword evidence="5 9" id="KW-0460">Magnesium</keyword>
<evidence type="ECO:0000256" key="4">
    <source>
        <dbReference type="ARBA" id="ARBA00022801"/>
    </source>
</evidence>
<comment type="caution">
    <text evidence="10">The sequence shown here is derived from an EMBL/GenBank/DDBJ whole genome shotgun (WGS) entry which is preliminary data.</text>
</comment>
<dbReference type="GO" id="GO:0016787">
    <property type="term" value="F:hydrolase activity"/>
    <property type="evidence" value="ECO:0007669"/>
    <property type="project" value="UniProtKB-KW"/>
</dbReference>
<keyword evidence="6 9" id="KW-0051">Antiviral defense</keyword>
<dbReference type="OrthoDB" id="2216at2157"/>
<feature type="binding site" evidence="9">
    <location>
        <position position="236"/>
    </location>
    <ligand>
        <name>Mn(2+)</name>
        <dbReference type="ChEBI" id="CHEBI:29035"/>
    </ligand>
</feature>
<dbReference type="HAMAP" id="MF_01470">
    <property type="entry name" value="Cas1"/>
    <property type="match status" value="1"/>
</dbReference>
<evidence type="ECO:0000256" key="8">
    <source>
        <dbReference type="ARBA" id="ARBA00023211"/>
    </source>
</evidence>
<comment type="similarity">
    <text evidence="9">Belongs to the CRISPR-associated endonuclease Cas1 family.</text>
</comment>
<dbReference type="GO" id="GO:0003677">
    <property type="term" value="F:DNA binding"/>
    <property type="evidence" value="ECO:0007669"/>
    <property type="project" value="UniProtKB-KW"/>
</dbReference>
<dbReference type="PANTHER" id="PTHR34353:SF2">
    <property type="entry name" value="CRISPR-ASSOCIATED ENDONUCLEASE CAS1 1"/>
    <property type="match status" value="1"/>
</dbReference>
<dbReference type="EMBL" id="LHQS01000002">
    <property type="protein sequence ID" value="RXE55897.1"/>
    <property type="molecule type" value="Genomic_DNA"/>
</dbReference>
<evidence type="ECO:0000313" key="11">
    <source>
        <dbReference type="Proteomes" id="UP000290932"/>
    </source>
</evidence>
<accession>A0A498H0I1</accession>
<keyword evidence="3 9" id="KW-0255">Endonuclease</keyword>
<evidence type="ECO:0000256" key="2">
    <source>
        <dbReference type="ARBA" id="ARBA00022723"/>
    </source>
</evidence>